<sequence length="151" mass="15973">MSTRNKDASPEALHRAMERQSEGTLDAGAVAKSTIQTLRQVNVTLTPVIGEVGVNVLFKRSLHLTSRTFPWLTIAENHGDAGDFLASLGARLAGRDTKEAVEASSALLAGFTELLATLIGDSLVETLLGSLSASLELPSKQDSIPKQDTTS</sequence>
<keyword evidence="2" id="KW-1185">Reference proteome</keyword>
<dbReference type="RefSeq" id="WP_139248726.1">
    <property type="nucleotide sequence ID" value="NZ_FRAQ01000001.1"/>
</dbReference>
<reference evidence="2" key="1">
    <citation type="submission" date="2016-11" db="EMBL/GenBank/DDBJ databases">
        <authorList>
            <person name="Varghese N."/>
            <person name="Submissions S."/>
        </authorList>
    </citation>
    <scope>NUCLEOTIDE SEQUENCE [LARGE SCALE GENOMIC DNA]</scope>
    <source>
        <strain evidence="2">CGMCC 1.10835</strain>
    </source>
</reference>
<gene>
    <name evidence="1" type="ORF">SAMN05216369_0599</name>
</gene>
<proteinExistence type="predicted"/>
<dbReference type="STRING" id="564117.SAMN05216369_0599"/>
<dbReference type="Proteomes" id="UP000184497">
    <property type="component" value="Unassembled WGS sequence"/>
</dbReference>
<organism evidence="1 2">
    <name type="scientific">Marinobacter antarcticus</name>
    <dbReference type="NCBI Taxonomy" id="564117"/>
    <lineage>
        <taxon>Bacteria</taxon>
        <taxon>Pseudomonadati</taxon>
        <taxon>Pseudomonadota</taxon>
        <taxon>Gammaproteobacteria</taxon>
        <taxon>Pseudomonadales</taxon>
        <taxon>Marinobacteraceae</taxon>
        <taxon>Marinobacter</taxon>
    </lineage>
</organism>
<accession>A0A1M6PZ47</accession>
<evidence type="ECO:0000313" key="2">
    <source>
        <dbReference type="Proteomes" id="UP000184497"/>
    </source>
</evidence>
<dbReference type="EMBL" id="FRAQ01000001">
    <property type="protein sequence ID" value="SHK13265.1"/>
    <property type="molecule type" value="Genomic_DNA"/>
</dbReference>
<dbReference type="OrthoDB" id="8907308at2"/>
<name>A0A1M6PZ47_9GAMM</name>
<dbReference type="AlphaFoldDB" id="A0A1M6PZ47"/>
<evidence type="ECO:0000313" key="1">
    <source>
        <dbReference type="EMBL" id="SHK13265.1"/>
    </source>
</evidence>
<protein>
    <submittedName>
        <fullName evidence="1">Uncharacterized protein</fullName>
    </submittedName>
</protein>